<keyword evidence="2" id="KW-1185">Reference proteome</keyword>
<dbReference type="EMBL" id="JADQDQ010000004">
    <property type="protein sequence ID" value="MBF9238067.1"/>
    <property type="molecule type" value="Genomic_DNA"/>
</dbReference>
<dbReference type="Proteomes" id="UP000597617">
    <property type="component" value="Unassembled WGS sequence"/>
</dbReference>
<proteinExistence type="predicted"/>
<reference evidence="1 2" key="1">
    <citation type="submission" date="2020-11" db="EMBL/GenBank/DDBJ databases">
        <authorList>
            <person name="Kim M.K."/>
        </authorList>
    </citation>
    <scope>NUCLEOTIDE SEQUENCE [LARGE SCALE GENOMIC DNA]</scope>
    <source>
        <strain evidence="1 2">BT683</strain>
    </source>
</reference>
<evidence type="ECO:0000313" key="2">
    <source>
        <dbReference type="Proteomes" id="UP000597617"/>
    </source>
</evidence>
<dbReference type="RefSeq" id="WP_196282432.1">
    <property type="nucleotide sequence ID" value="NZ_JADQDQ010000004.1"/>
</dbReference>
<evidence type="ECO:0000313" key="1">
    <source>
        <dbReference type="EMBL" id="MBF9238067.1"/>
    </source>
</evidence>
<name>A0ABS0II81_9BACT</name>
<comment type="caution">
    <text evidence="1">The sequence shown here is derived from an EMBL/GenBank/DDBJ whole genome shotgun (WGS) entry which is preliminary data.</text>
</comment>
<protein>
    <submittedName>
        <fullName evidence="1">Uncharacterized protein</fullName>
    </submittedName>
</protein>
<organism evidence="1 2">
    <name type="scientific">Hymenobacter jeongseonensis</name>
    <dbReference type="NCBI Taxonomy" id="2791027"/>
    <lineage>
        <taxon>Bacteria</taxon>
        <taxon>Pseudomonadati</taxon>
        <taxon>Bacteroidota</taxon>
        <taxon>Cytophagia</taxon>
        <taxon>Cytophagales</taxon>
        <taxon>Hymenobacteraceae</taxon>
        <taxon>Hymenobacter</taxon>
    </lineage>
</organism>
<gene>
    <name evidence="1" type="ORF">I2I05_11740</name>
</gene>
<sequence>MHDVKTRTVAEAAGLYEQVGRLTAALDALDAEQHPGLPLVRERLRAWAHERAPGSDADRHARLVNVLQTTLRQFR</sequence>
<accession>A0ABS0II81</accession>